<evidence type="ECO:0000313" key="4">
    <source>
        <dbReference type="Proteomes" id="UP000244649"/>
    </source>
</evidence>
<sequence length="115" mass="11530">MRRVLSIAPLMAVAVLAGCSQIAAIAPVGGNHLTEVRFATIDVLQEQGIALQDVPTCTRGDDGSVACTGTTSTGDDVAASSPGSDPDRVTVTVSSKVVFDGSVSEVIDRAAGVAS</sequence>
<name>A0A2T7WMD9_MICTE</name>
<evidence type="ECO:0008006" key="5">
    <source>
        <dbReference type="Google" id="ProtNLM"/>
    </source>
</evidence>
<proteinExistence type="predicted"/>
<feature type="chain" id="PRO_5038916858" description="DUF4333 domain-containing protein" evidence="2">
    <location>
        <begin position="26"/>
        <end position="115"/>
    </location>
</feature>
<dbReference type="AlphaFoldDB" id="A0A2T7WMD9"/>
<evidence type="ECO:0000313" key="3">
    <source>
        <dbReference type="EMBL" id="PVE75383.1"/>
    </source>
</evidence>
<comment type="caution">
    <text evidence="3">The sequence shown here is derived from an EMBL/GenBank/DDBJ whole genome shotgun (WGS) entry which is preliminary data.</text>
</comment>
<protein>
    <recommendedName>
        <fullName evidence="5">DUF4333 domain-containing protein</fullName>
    </recommendedName>
</protein>
<dbReference type="Proteomes" id="UP000244649">
    <property type="component" value="Unassembled WGS sequence"/>
</dbReference>
<evidence type="ECO:0000256" key="1">
    <source>
        <dbReference type="SAM" id="MobiDB-lite"/>
    </source>
</evidence>
<feature type="signal peptide" evidence="2">
    <location>
        <begin position="1"/>
        <end position="25"/>
    </location>
</feature>
<organism evidence="3 4">
    <name type="scientific">Microbacterium testaceum</name>
    <name type="common">Aureobacterium testaceum</name>
    <name type="synonym">Brevibacterium testaceum</name>
    <dbReference type="NCBI Taxonomy" id="2033"/>
    <lineage>
        <taxon>Bacteria</taxon>
        <taxon>Bacillati</taxon>
        <taxon>Actinomycetota</taxon>
        <taxon>Actinomycetes</taxon>
        <taxon>Micrococcales</taxon>
        <taxon>Microbacteriaceae</taxon>
        <taxon>Microbacterium</taxon>
    </lineage>
</organism>
<dbReference type="RefSeq" id="WP_116537273.1">
    <property type="nucleotide sequence ID" value="NZ_QDFT01000013.1"/>
</dbReference>
<reference evidence="3 4" key="1">
    <citation type="submission" date="2018-04" db="EMBL/GenBank/DDBJ databases">
        <authorList>
            <person name="Go L.Y."/>
            <person name="Mitchell J.A."/>
        </authorList>
    </citation>
    <scope>NUCLEOTIDE SEQUENCE [LARGE SCALE GENOMIC DNA]</scope>
    <source>
        <strain evidence="3 4">TPD7010</strain>
    </source>
</reference>
<dbReference type="PROSITE" id="PS51257">
    <property type="entry name" value="PROKAR_LIPOPROTEIN"/>
    <property type="match status" value="1"/>
</dbReference>
<evidence type="ECO:0000256" key="2">
    <source>
        <dbReference type="SAM" id="SignalP"/>
    </source>
</evidence>
<keyword evidence="2" id="KW-0732">Signal</keyword>
<dbReference type="EMBL" id="QDFT01000013">
    <property type="protein sequence ID" value="PVE75383.1"/>
    <property type="molecule type" value="Genomic_DNA"/>
</dbReference>
<accession>A0A2T7WMD9</accession>
<feature type="region of interest" description="Disordered" evidence="1">
    <location>
        <begin position="68"/>
        <end position="87"/>
    </location>
</feature>
<gene>
    <name evidence="3" type="ORF">DC432_07120</name>
</gene>